<evidence type="ECO:0000313" key="2">
    <source>
        <dbReference type="EMBL" id="RAI00915.1"/>
    </source>
</evidence>
<feature type="compositionally biased region" description="Basic and acidic residues" evidence="1">
    <location>
        <begin position="9"/>
        <end position="22"/>
    </location>
</feature>
<dbReference type="AlphaFoldDB" id="A0A8B2NUE3"/>
<evidence type="ECO:0000313" key="3">
    <source>
        <dbReference type="Proteomes" id="UP000249590"/>
    </source>
</evidence>
<reference evidence="2 3" key="1">
    <citation type="submission" date="2018-05" db="EMBL/GenBank/DDBJ databases">
        <title>Acuticoccus sediminis sp. nov., isolated from deep-sea sediment of Indian Ocean.</title>
        <authorList>
            <person name="Liu X."/>
            <person name="Lai Q."/>
            <person name="Du Y."/>
            <person name="Sun F."/>
            <person name="Zhang X."/>
            <person name="Wang S."/>
            <person name="Shao Z."/>
        </authorList>
    </citation>
    <scope>NUCLEOTIDE SEQUENCE [LARGE SCALE GENOMIC DNA]</scope>
    <source>
        <strain evidence="2 3">PTG4-2</strain>
    </source>
</reference>
<feature type="region of interest" description="Disordered" evidence="1">
    <location>
        <begin position="1"/>
        <end position="34"/>
    </location>
</feature>
<gene>
    <name evidence="2" type="ORF">DLJ53_16945</name>
</gene>
<evidence type="ECO:0000256" key="1">
    <source>
        <dbReference type="SAM" id="MobiDB-lite"/>
    </source>
</evidence>
<sequence>MRNLGDAPHGPERQDPNRDKTLHGAAEATSSAEAQFGTDRALSWLRRELRRERARGRSGHWTYNLSRHLALLRDVRRAEGEALTARPAPLPGTRRAAPAPRLSLDPV</sequence>
<keyword evidence="3" id="KW-1185">Reference proteome</keyword>
<dbReference type="Proteomes" id="UP000249590">
    <property type="component" value="Unassembled WGS sequence"/>
</dbReference>
<feature type="region of interest" description="Disordered" evidence="1">
    <location>
        <begin position="82"/>
        <end position="107"/>
    </location>
</feature>
<organism evidence="2 3">
    <name type="scientific">Acuticoccus sediminis</name>
    <dbReference type="NCBI Taxonomy" id="2184697"/>
    <lineage>
        <taxon>Bacteria</taxon>
        <taxon>Pseudomonadati</taxon>
        <taxon>Pseudomonadota</taxon>
        <taxon>Alphaproteobacteria</taxon>
        <taxon>Hyphomicrobiales</taxon>
        <taxon>Amorphaceae</taxon>
        <taxon>Acuticoccus</taxon>
    </lineage>
</organism>
<comment type="caution">
    <text evidence="2">The sequence shown here is derived from an EMBL/GenBank/DDBJ whole genome shotgun (WGS) entry which is preliminary data.</text>
</comment>
<proteinExistence type="predicted"/>
<accession>A0A8B2NUE3</accession>
<name>A0A8B2NUE3_9HYPH</name>
<protein>
    <submittedName>
        <fullName evidence="2">Uncharacterized protein</fullName>
    </submittedName>
</protein>
<dbReference type="EMBL" id="QHHQ01000003">
    <property type="protein sequence ID" value="RAI00915.1"/>
    <property type="molecule type" value="Genomic_DNA"/>
</dbReference>